<dbReference type="EMBL" id="QDHA01000123">
    <property type="protein sequence ID" value="RCJ03844.1"/>
    <property type="molecule type" value="Genomic_DNA"/>
</dbReference>
<evidence type="ECO:0000313" key="3">
    <source>
        <dbReference type="Proteomes" id="UP000253501"/>
    </source>
</evidence>
<evidence type="ECO:0008006" key="4">
    <source>
        <dbReference type="Google" id="ProtNLM"/>
    </source>
</evidence>
<dbReference type="PANTHER" id="PTHR42928:SF5">
    <property type="entry name" value="BLR1237 PROTEIN"/>
    <property type="match status" value="1"/>
</dbReference>
<dbReference type="AlphaFoldDB" id="A0A367P8F2"/>
<gene>
    <name evidence="2" type="ORF">DDK22_34960</name>
</gene>
<evidence type="ECO:0000313" key="2">
    <source>
        <dbReference type="EMBL" id="RCJ03844.1"/>
    </source>
</evidence>
<accession>A0A367P8F2</accession>
<dbReference type="InterPro" id="IPR005064">
    <property type="entry name" value="BUG"/>
</dbReference>
<dbReference type="Proteomes" id="UP000253501">
    <property type="component" value="Unassembled WGS sequence"/>
</dbReference>
<dbReference type="Pfam" id="PF03401">
    <property type="entry name" value="TctC"/>
    <property type="match status" value="1"/>
</dbReference>
<evidence type="ECO:0000256" key="1">
    <source>
        <dbReference type="ARBA" id="ARBA00006987"/>
    </source>
</evidence>
<reference evidence="2 3" key="1">
    <citation type="submission" date="2018-04" db="EMBL/GenBank/DDBJ databases">
        <title>Cupriavidus necator CR12 genome sequencing and assembly.</title>
        <authorList>
            <person name="Ben Fekih I."/>
            <person name="Mazhar H.S."/>
            <person name="Bello S.K."/>
            <person name="Rensing C."/>
        </authorList>
    </citation>
    <scope>NUCLEOTIDE SEQUENCE [LARGE SCALE GENOMIC DNA]</scope>
    <source>
        <strain evidence="2 3">CR12</strain>
    </source>
</reference>
<dbReference type="Gene3D" id="3.40.190.10">
    <property type="entry name" value="Periplasmic binding protein-like II"/>
    <property type="match status" value="1"/>
</dbReference>
<name>A0A367P8F2_CUPNE</name>
<dbReference type="SUPFAM" id="SSF53850">
    <property type="entry name" value="Periplasmic binding protein-like II"/>
    <property type="match status" value="1"/>
</dbReference>
<dbReference type="Gene3D" id="3.40.190.150">
    <property type="entry name" value="Bordetella uptake gene, domain 1"/>
    <property type="match status" value="1"/>
</dbReference>
<dbReference type="PANTHER" id="PTHR42928">
    <property type="entry name" value="TRICARBOXYLATE-BINDING PROTEIN"/>
    <property type="match status" value="1"/>
</dbReference>
<protein>
    <recommendedName>
        <fullName evidence="4">Extra-cytoplasmic solute receptor</fullName>
    </recommendedName>
</protein>
<comment type="caution">
    <text evidence="2">The sequence shown here is derived from an EMBL/GenBank/DDBJ whole genome shotgun (WGS) entry which is preliminary data.</text>
</comment>
<proteinExistence type="inferred from homology"/>
<dbReference type="InterPro" id="IPR042100">
    <property type="entry name" value="Bug_dom1"/>
</dbReference>
<organism evidence="2 3">
    <name type="scientific">Cupriavidus necator</name>
    <name type="common">Alcaligenes eutrophus</name>
    <name type="synonym">Ralstonia eutropha</name>
    <dbReference type="NCBI Taxonomy" id="106590"/>
    <lineage>
        <taxon>Bacteria</taxon>
        <taxon>Pseudomonadati</taxon>
        <taxon>Pseudomonadota</taxon>
        <taxon>Betaproteobacteria</taxon>
        <taxon>Burkholderiales</taxon>
        <taxon>Burkholderiaceae</taxon>
        <taxon>Cupriavidus</taxon>
    </lineage>
</organism>
<dbReference type="RefSeq" id="WP_114135914.1">
    <property type="nucleotide sequence ID" value="NZ_QDHA01000123.1"/>
</dbReference>
<comment type="similarity">
    <text evidence="1">Belongs to the UPF0065 (bug) family.</text>
</comment>
<sequence length="125" mass="13490">MDAFFGDASGLVTFIEGKKLKPVAVTTAKRLPYLPDVPTLDESGIKGVHAENWYGIMVPAGTPPRVVQTLNEAIRKTLENKDVKASLAKMGLTPAPSTAAEFAGRIRADGDKWSKLIAERNVKPE</sequence>